<dbReference type="InterPro" id="IPR024094">
    <property type="entry name" value="Cyt_f_lg_dom"/>
</dbReference>
<evidence type="ECO:0000256" key="4">
    <source>
        <dbReference type="ARBA" id="ARBA00022989"/>
    </source>
</evidence>
<evidence type="ECO:0000256" key="2">
    <source>
        <dbReference type="ARBA" id="ARBA00022531"/>
    </source>
</evidence>
<feature type="signal peptide" evidence="7">
    <location>
        <begin position="1"/>
        <end position="19"/>
    </location>
</feature>
<sequence length="82" mass="9509">MVFLTIIYFIRLWTYPFFAHQGYEIPQEATSCIACTNCHLAKKLVDIKVPQFVFSNIVFEVVVKIPYETKIKQVIANGKKKP</sequence>
<dbReference type="InterPro" id="IPR002325">
    <property type="entry name" value="Cyt_f"/>
</dbReference>
<keyword evidence="5" id="KW-0793">Thylakoid</keyword>
<dbReference type="Gene3D" id="2.60.40.830">
    <property type="entry name" value="Cytochrome f large domain"/>
    <property type="match status" value="1"/>
</dbReference>
<keyword evidence="3" id="KW-0812">Transmembrane</keyword>
<evidence type="ECO:0000256" key="1">
    <source>
        <dbReference type="ARBA" id="ARBA00004370"/>
    </source>
</evidence>
<evidence type="ECO:0000256" key="5">
    <source>
        <dbReference type="ARBA" id="ARBA00023078"/>
    </source>
</evidence>
<dbReference type="PANTHER" id="PTHR33288">
    <property type="match status" value="1"/>
</dbReference>
<evidence type="ECO:0000313" key="9">
    <source>
        <dbReference type="EMBL" id="CAK9861856.1"/>
    </source>
</evidence>
<name>A0ABP1AH38_9BRYO</name>
<accession>A0ABP1AH38</accession>
<keyword evidence="10" id="KW-1185">Reference proteome</keyword>
<protein>
    <recommendedName>
        <fullName evidence="8">Cytochrome f large domain-containing protein</fullName>
    </recommendedName>
</protein>
<evidence type="ECO:0000256" key="7">
    <source>
        <dbReference type="SAM" id="SignalP"/>
    </source>
</evidence>
<reference evidence="9" key="1">
    <citation type="submission" date="2024-03" db="EMBL/GenBank/DDBJ databases">
        <authorList>
            <consortium name="ELIXIR-Norway"/>
            <consortium name="Elixir Norway"/>
        </authorList>
    </citation>
    <scope>NUCLEOTIDE SEQUENCE</scope>
</reference>
<evidence type="ECO:0000313" key="10">
    <source>
        <dbReference type="Proteomes" id="UP001497522"/>
    </source>
</evidence>
<keyword evidence="6" id="KW-0472">Membrane</keyword>
<evidence type="ECO:0000259" key="8">
    <source>
        <dbReference type="Pfam" id="PF16639"/>
    </source>
</evidence>
<dbReference type="InterPro" id="IPR036826">
    <property type="entry name" value="Cyt_f_lg_dom_sf"/>
</dbReference>
<dbReference type="PRINTS" id="PR00610">
    <property type="entry name" value="CYTOCHROMEF"/>
</dbReference>
<dbReference type="EMBL" id="OZ023713">
    <property type="protein sequence ID" value="CAK9861856.1"/>
    <property type="molecule type" value="Genomic_DNA"/>
</dbReference>
<comment type="subcellular location">
    <subcellularLocation>
        <location evidence="1">Membrane</location>
    </subcellularLocation>
</comment>
<evidence type="ECO:0000256" key="3">
    <source>
        <dbReference type="ARBA" id="ARBA00022692"/>
    </source>
</evidence>
<dbReference type="SUPFAM" id="SSF49441">
    <property type="entry name" value="Cytochrome f, large domain"/>
    <property type="match status" value="1"/>
</dbReference>
<feature type="chain" id="PRO_5046966146" description="Cytochrome f large domain-containing protein" evidence="7">
    <location>
        <begin position="20"/>
        <end position="82"/>
    </location>
</feature>
<dbReference type="PROSITE" id="PS51010">
    <property type="entry name" value="CYTF"/>
    <property type="match status" value="1"/>
</dbReference>
<keyword evidence="7" id="KW-0732">Signal</keyword>
<keyword evidence="2" id="KW-0602">Photosynthesis</keyword>
<organism evidence="9 10">
    <name type="scientific">Sphagnum jensenii</name>
    <dbReference type="NCBI Taxonomy" id="128206"/>
    <lineage>
        <taxon>Eukaryota</taxon>
        <taxon>Viridiplantae</taxon>
        <taxon>Streptophyta</taxon>
        <taxon>Embryophyta</taxon>
        <taxon>Bryophyta</taxon>
        <taxon>Sphagnophytina</taxon>
        <taxon>Sphagnopsida</taxon>
        <taxon>Sphagnales</taxon>
        <taxon>Sphagnaceae</taxon>
        <taxon>Sphagnum</taxon>
    </lineage>
</organism>
<evidence type="ECO:0000256" key="6">
    <source>
        <dbReference type="ARBA" id="ARBA00023136"/>
    </source>
</evidence>
<dbReference type="PANTHER" id="PTHR33288:SF10">
    <property type="entry name" value="CYTOCHROME F"/>
    <property type="match status" value="1"/>
</dbReference>
<proteinExistence type="predicted"/>
<gene>
    <name evidence="9" type="ORF">CSSPJE1EN2_LOCUS4851</name>
</gene>
<dbReference type="Proteomes" id="UP001497522">
    <property type="component" value="Chromosome 12"/>
</dbReference>
<dbReference type="Pfam" id="PF16639">
    <property type="entry name" value="Apocytochr_F_N"/>
    <property type="match status" value="1"/>
</dbReference>
<keyword evidence="4" id="KW-1133">Transmembrane helix</keyword>
<feature type="domain" description="Cytochrome f large" evidence="8">
    <location>
        <begin position="15"/>
        <end position="81"/>
    </location>
</feature>